<keyword evidence="4 10" id="KW-0547">Nucleotide-binding</keyword>
<dbReference type="OrthoDB" id="9776822at2"/>
<name>A0A2V4DTU9_9GAMM</name>
<evidence type="ECO:0000256" key="6">
    <source>
        <dbReference type="ARBA" id="ARBA00022840"/>
    </source>
</evidence>
<keyword evidence="9 10" id="KW-0119">Carbohydrate metabolism</keyword>
<dbReference type="GO" id="GO:0005524">
    <property type="term" value="F:ATP binding"/>
    <property type="evidence" value="ECO:0007669"/>
    <property type="project" value="UniProtKB-UniRule"/>
</dbReference>
<dbReference type="NCBIfam" id="NF008353">
    <property type="entry name" value="PRK11142.1"/>
    <property type="match status" value="1"/>
</dbReference>
<keyword evidence="6 10" id="KW-0067">ATP-binding</keyword>
<accession>A0A2V4DTU9</accession>
<feature type="binding site" evidence="10">
    <location>
        <position position="142"/>
    </location>
    <ligand>
        <name>substrate</name>
    </ligand>
</feature>
<evidence type="ECO:0000256" key="7">
    <source>
        <dbReference type="ARBA" id="ARBA00022842"/>
    </source>
</evidence>
<dbReference type="InterPro" id="IPR029056">
    <property type="entry name" value="Ribokinase-like"/>
</dbReference>
<dbReference type="PANTHER" id="PTHR10584">
    <property type="entry name" value="SUGAR KINASE"/>
    <property type="match status" value="1"/>
</dbReference>
<dbReference type="RefSeq" id="WP_110448281.1">
    <property type="nucleotide sequence ID" value="NZ_CP132381.1"/>
</dbReference>
<evidence type="ECO:0000256" key="1">
    <source>
        <dbReference type="ARBA" id="ARBA00022490"/>
    </source>
</evidence>
<dbReference type="GO" id="GO:0005829">
    <property type="term" value="C:cytosol"/>
    <property type="evidence" value="ECO:0007669"/>
    <property type="project" value="TreeGrafter"/>
</dbReference>
<comment type="caution">
    <text evidence="10">Lacks conserved residue(s) required for the propagation of feature annotation.</text>
</comment>
<evidence type="ECO:0000256" key="5">
    <source>
        <dbReference type="ARBA" id="ARBA00022777"/>
    </source>
</evidence>
<dbReference type="AlphaFoldDB" id="A0A2V4DTU9"/>
<evidence type="ECO:0000256" key="4">
    <source>
        <dbReference type="ARBA" id="ARBA00022741"/>
    </source>
</evidence>
<reference evidence="13 14" key="1">
    <citation type="submission" date="2018-05" db="EMBL/GenBank/DDBJ databases">
        <title>Reference genomes for bee gut microbiota database.</title>
        <authorList>
            <person name="Ellegaard K.M."/>
        </authorList>
    </citation>
    <scope>NUCLEOTIDE SEQUENCE [LARGE SCALE GENOMIC DNA]</scope>
    <source>
        <strain evidence="13 14">ESL0172</strain>
    </source>
</reference>
<keyword evidence="5 10" id="KW-0418">Kinase</keyword>
<dbReference type="NCBIfam" id="TIGR02152">
    <property type="entry name" value="D_ribokin_bact"/>
    <property type="match status" value="1"/>
</dbReference>
<feature type="binding site" evidence="10">
    <location>
        <begin position="253"/>
        <end position="254"/>
    </location>
    <ligand>
        <name>ATP</name>
        <dbReference type="ChEBI" id="CHEBI:30616"/>
    </ligand>
</feature>
<dbReference type="HAMAP" id="MF_01987">
    <property type="entry name" value="Ribokinase"/>
    <property type="match status" value="1"/>
</dbReference>
<comment type="subcellular location">
    <subcellularLocation>
        <location evidence="10">Cytoplasm</location>
    </subcellularLocation>
</comment>
<feature type="binding site" evidence="10">
    <location>
        <position position="250"/>
    </location>
    <ligand>
        <name>K(+)</name>
        <dbReference type="ChEBI" id="CHEBI:29103"/>
    </ligand>
</feature>
<comment type="pathway">
    <text evidence="10">Carbohydrate metabolism; D-ribose degradation; D-ribose 5-phosphate from beta-D-ribopyranose: step 2/2.</text>
</comment>
<dbReference type="GO" id="GO:0019303">
    <property type="term" value="P:D-ribose catabolic process"/>
    <property type="evidence" value="ECO:0007669"/>
    <property type="project" value="UniProtKB-UniRule"/>
</dbReference>
<sequence>MKRKKLIVLGSVNVDHILNVPKFPKPGETLSGSNYKISFGGKGANQAVAAGRLGANIQFIAAVGNDELGNKIKQQLNNDNINTCSVACIEGQNTGVALILVNAQGENQIAIHAGANAQVTTEYLLKYKEDIINADAILMQLETPLATIEQAAKLAKQHQTQVILNPAPAQKLSDDLLKHIDIITPNETEAEYLTGIKVLTEKDAEQAATFLHKKGIETVIITLGCKGAWVSSAQQGAIIAGFKVKAIDTIGAGDTFNGMLVTALLEGKTLEQAIKYAHAAGALSVTKPGAQTAVPSRNEVEEFLEQQSK</sequence>
<feature type="binding site" evidence="10">
    <location>
        <position position="284"/>
    </location>
    <ligand>
        <name>K(+)</name>
        <dbReference type="ChEBI" id="CHEBI:29103"/>
    </ligand>
</feature>
<dbReference type="InterPro" id="IPR011877">
    <property type="entry name" value="Ribokinase"/>
</dbReference>
<dbReference type="Pfam" id="PF00294">
    <property type="entry name" value="PfkB"/>
    <property type="match status" value="1"/>
</dbReference>
<gene>
    <name evidence="10" type="primary">rbsK</name>
    <name evidence="13" type="ORF">DKK78_08735</name>
</gene>
<dbReference type="GO" id="GO:0004747">
    <property type="term" value="F:ribokinase activity"/>
    <property type="evidence" value="ECO:0007669"/>
    <property type="project" value="UniProtKB-UniRule"/>
</dbReference>
<keyword evidence="2 10" id="KW-0808">Transferase</keyword>
<dbReference type="GO" id="GO:0046872">
    <property type="term" value="F:metal ion binding"/>
    <property type="evidence" value="ECO:0007669"/>
    <property type="project" value="UniProtKB-KW"/>
</dbReference>
<dbReference type="Proteomes" id="UP000247673">
    <property type="component" value="Unassembled WGS sequence"/>
</dbReference>
<comment type="catalytic activity">
    <reaction evidence="10">
        <text>D-ribose + ATP = D-ribose 5-phosphate + ADP + H(+)</text>
        <dbReference type="Rhea" id="RHEA:13697"/>
        <dbReference type="ChEBI" id="CHEBI:15378"/>
        <dbReference type="ChEBI" id="CHEBI:30616"/>
        <dbReference type="ChEBI" id="CHEBI:47013"/>
        <dbReference type="ChEBI" id="CHEBI:78346"/>
        <dbReference type="ChEBI" id="CHEBI:456216"/>
        <dbReference type="EC" id="2.7.1.15"/>
    </reaction>
</comment>
<keyword evidence="1 10" id="KW-0963">Cytoplasm</keyword>
<protein>
    <recommendedName>
        <fullName evidence="10 11">Ribokinase</fullName>
        <shortName evidence="10">RK</shortName>
        <ecNumber evidence="10 11">2.7.1.15</ecNumber>
    </recommendedName>
</protein>
<evidence type="ECO:0000259" key="12">
    <source>
        <dbReference type="Pfam" id="PF00294"/>
    </source>
</evidence>
<feature type="binding site" evidence="10">
    <location>
        <begin position="41"/>
        <end position="45"/>
    </location>
    <ligand>
        <name>substrate</name>
    </ligand>
</feature>
<comment type="caution">
    <text evidence="13">The sequence shown here is derived from an EMBL/GenBank/DDBJ whole genome shotgun (WGS) entry which is preliminary data.</text>
</comment>
<proteinExistence type="inferred from homology"/>
<evidence type="ECO:0000313" key="13">
    <source>
        <dbReference type="EMBL" id="PXY90469.1"/>
    </source>
</evidence>
<comment type="similarity">
    <text evidence="10">Belongs to the carbohydrate kinase PfkB family. Ribokinase subfamily.</text>
</comment>
<keyword evidence="3 10" id="KW-0479">Metal-binding</keyword>
<feature type="binding site" evidence="10">
    <location>
        <begin position="13"/>
        <end position="15"/>
    </location>
    <ligand>
        <name>substrate</name>
    </ligand>
</feature>
<keyword evidence="7 10" id="KW-0460">Magnesium</keyword>
<comment type="subunit">
    <text evidence="10">Homodimer.</text>
</comment>
<evidence type="ECO:0000256" key="3">
    <source>
        <dbReference type="ARBA" id="ARBA00022723"/>
    </source>
</evidence>
<comment type="activity regulation">
    <text evidence="10">Activated by a monovalent cation that binds near, but not in, the active site. The most likely occupant of the site in vivo is potassium. Ion binding induces a conformational change that may alter substrate affinity.</text>
</comment>
<feature type="binding site" evidence="10">
    <location>
        <position position="278"/>
    </location>
    <ligand>
        <name>ATP</name>
        <dbReference type="ChEBI" id="CHEBI:30616"/>
    </ligand>
</feature>
<feature type="binding site" evidence="10">
    <location>
        <position position="186"/>
    </location>
    <ligand>
        <name>ATP</name>
        <dbReference type="ChEBI" id="CHEBI:30616"/>
    </ligand>
</feature>
<evidence type="ECO:0000256" key="10">
    <source>
        <dbReference type="HAMAP-Rule" id="MF_01987"/>
    </source>
</evidence>
<evidence type="ECO:0000256" key="11">
    <source>
        <dbReference type="NCBIfam" id="TIGR02152"/>
    </source>
</evidence>
<feature type="domain" description="Carbohydrate kinase PfkB" evidence="12">
    <location>
        <begin position="4"/>
        <end position="296"/>
    </location>
</feature>
<comment type="cofactor">
    <cofactor evidence="10">
        <name>Mg(2+)</name>
        <dbReference type="ChEBI" id="CHEBI:18420"/>
    </cofactor>
    <text evidence="10">Requires a divalent cation, most likely magnesium in vivo, as an electrophilic catalyst to aid phosphoryl group transfer. It is the chelate of the metal and the nucleotide that is the actual substrate.</text>
</comment>
<dbReference type="EMBL" id="QGLO01000006">
    <property type="protein sequence ID" value="PXY90469.1"/>
    <property type="molecule type" value="Genomic_DNA"/>
</dbReference>
<dbReference type="PANTHER" id="PTHR10584:SF166">
    <property type="entry name" value="RIBOKINASE"/>
    <property type="match status" value="1"/>
</dbReference>
<evidence type="ECO:0000256" key="9">
    <source>
        <dbReference type="ARBA" id="ARBA00023277"/>
    </source>
</evidence>
<feature type="binding site" evidence="10">
    <location>
        <position position="248"/>
    </location>
    <ligand>
        <name>K(+)</name>
        <dbReference type="ChEBI" id="CHEBI:29103"/>
    </ligand>
</feature>
<evidence type="ECO:0000256" key="8">
    <source>
        <dbReference type="ARBA" id="ARBA00022958"/>
    </source>
</evidence>
<feature type="binding site" evidence="10">
    <location>
        <position position="287"/>
    </location>
    <ligand>
        <name>K(+)</name>
        <dbReference type="ChEBI" id="CHEBI:29103"/>
    </ligand>
</feature>
<dbReference type="InterPro" id="IPR002139">
    <property type="entry name" value="Ribo/fructo_kinase"/>
</dbReference>
<evidence type="ECO:0000256" key="2">
    <source>
        <dbReference type="ARBA" id="ARBA00022679"/>
    </source>
</evidence>
<dbReference type="CDD" id="cd01174">
    <property type="entry name" value="ribokinase"/>
    <property type="match status" value="1"/>
</dbReference>
<organism evidence="13 14">
    <name type="scientific">Gilliamella apis</name>
    <dbReference type="NCBI Taxonomy" id="1970738"/>
    <lineage>
        <taxon>Bacteria</taxon>
        <taxon>Pseudomonadati</taxon>
        <taxon>Pseudomonadota</taxon>
        <taxon>Gammaproteobacteria</taxon>
        <taxon>Orbales</taxon>
        <taxon>Orbaceae</taxon>
        <taxon>Gilliamella</taxon>
    </lineage>
</organism>
<comment type="function">
    <text evidence="10">Catalyzes the phosphorylation of ribose at O-5 in a reaction requiring ATP and magnesium. The resulting D-ribose-5-phosphate can then be used either for sythesis of nucleotides, histidine, and tryptophan, or as a component of the pentose phosphate pathway.</text>
</comment>
<feature type="active site" description="Proton acceptor" evidence="10">
    <location>
        <position position="254"/>
    </location>
</feature>
<keyword evidence="14" id="KW-1185">Reference proteome</keyword>
<feature type="binding site" evidence="10">
    <location>
        <position position="289"/>
    </location>
    <ligand>
        <name>K(+)</name>
        <dbReference type="ChEBI" id="CHEBI:29103"/>
    </ligand>
</feature>
<dbReference type="InterPro" id="IPR011611">
    <property type="entry name" value="PfkB_dom"/>
</dbReference>
<dbReference type="SUPFAM" id="SSF53613">
    <property type="entry name" value="Ribokinase-like"/>
    <property type="match status" value="1"/>
</dbReference>
<dbReference type="EC" id="2.7.1.15" evidence="10 11"/>
<evidence type="ECO:0000313" key="14">
    <source>
        <dbReference type="Proteomes" id="UP000247673"/>
    </source>
</evidence>
<feature type="binding site" evidence="10">
    <location>
        <position position="254"/>
    </location>
    <ligand>
        <name>substrate</name>
    </ligand>
</feature>
<keyword evidence="8 10" id="KW-0630">Potassium</keyword>
<dbReference type="Gene3D" id="3.40.1190.20">
    <property type="match status" value="1"/>
</dbReference>
<dbReference type="FunFam" id="3.40.1190.20:FF:000012">
    <property type="entry name" value="Ribokinase"/>
    <property type="match status" value="1"/>
</dbReference>
<dbReference type="PRINTS" id="PR00990">
    <property type="entry name" value="RIBOKINASE"/>
</dbReference>
<dbReference type="UniPathway" id="UPA00916">
    <property type="reaction ID" value="UER00889"/>
</dbReference>
<feature type="binding site" evidence="10">
    <location>
        <begin position="222"/>
        <end position="227"/>
    </location>
    <ligand>
        <name>ATP</name>
        <dbReference type="ChEBI" id="CHEBI:30616"/>
    </ligand>
</feature>